<comment type="catalytic activity">
    <reaction evidence="11 13">
        <text>L-homoserine + ATP = O-phospho-L-homoserine + ADP + H(+)</text>
        <dbReference type="Rhea" id="RHEA:13985"/>
        <dbReference type="ChEBI" id="CHEBI:15378"/>
        <dbReference type="ChEBI" id="CHEBI:30616"/>
        <dbReference type="ChEBI" id="CHEBI:57476"/>
        <dbReference type="ChEBI" id="CHEBI:57590"/>
        <dbReference type="ChEBI" id="CHEBI:456216"/>
        <dbReference type="EC" id="2.7.1.39"/>
    </reaction>
</comment>
<keyword evidence="9 13" id="KW-0418">Kinase</keyword>
<dbReference type="EMBL" id="FNFP01000004">
    <property type="protein sequence ID" value="SDK84599.1"/>
    <property type="molecule type" value="Genomic_DNA"/>
</dbReference>
<feature type="binding site" evidence="13">
    <location>
        <begin position="86"/>
        <end position="96"/>
    </location>
    <ligand>
        <name>ATP</name>
        <dbReference type="ChEBI" id="CHEBI:30616"/>
    </ligand>
</feature>
<evidence type="ECO:0000259" key="14">
    <source>
        <dbReference type="Pfam" id="PF00288"/>
    </source>
</evidence>
<keyword evidence="8 13" id="KW-0547">Nucleotide-binding</keyword>
<dbReference type="InterPro" id="IPR020568">
    <property type="entry name" value="Ribosomal_Su5_D2-typ_SF"/>
</dbReference>
<name>A0A1G9F880_9FIRM</name>
<evidence type="ECO:0000256" key="2">
    <source>
        <dbReference type="ARBA" id="ARBA00007370"/>
    </source>
</evidence>
<dbReference type="AlphaFoldDB" id="A0A1G9F880"/>
<dbReference type="InterPro" id="IPR006204">
    <property type="entry name" value="GHMP_kinase_N_dom"/>
</dbReference>
<proteinExistence type="inferred from homology"/>
<dbReference type="PRINTS" id="PR00958">
    <property type="entry name" value="HOMSERKINASE"/>
</dbReference>
<dbReference type="SUPFAM" id="SSF54211">
    <property type="entry name" value="Ribosomal protein S5 domain 2-like"/>
    <property type="match status" value="1"/>
</dbReference>
<dbReference type="Gene3D" id="3.30.230.10">
    <property type="match status" value="1"/>
</dbReference>
<dbReference type="OrthoDB" id="9769912at2"/>
<dbReference type="HAMAP" id="MF_00384">
    <property type="entry name" value="Homoser_kinase"/>
    <property type="match status" value="1"/>
</dbReference>
<dbReference type="GO" id="GO:0004413">
    <property type="term" value="F:homoserine kinase activity"/>
    <property type="evidence" value="ECO:0007669"/>
    <property type="project" value="UniProtKB-UniRule"/>
</dbReference>
<comment type="pathway">
    <text evidence="1 13">Amino-acid biosynthesis; L-threonine biosynthesis; L-threonine from L-aspartate: step 4/5.</text>
</comment>
<keyword evidence="6 13" id="KW-0808">Transferase</keyword>
<dbReference type="EC" id="2.7.1.39" evidence="3 13"/>
<evidence type="ECO:0000256" key="9">
    <source>
        <dbReference type="ARBA" id="ARBA00022777"/>
    </source>
</evidence>
<evidence type="ECO:0000256" key="5">
    <source>
        <dbReference type="ARBA" id="ARBA00022605"/>
    </source>
</evidence>
<evidence type="ECO:0000256" key="12">
    <source>
        <dbReference type="ARBA" id="ARBA00049954"/>
    </source>
</evidence>
<evidence type="ECO:0000256" key="4">
    <source>
        <dbReference type="ARBA" id="ARBA00017858"/>
    </source>
</evidence>
<keyword evidence="16" id="KW-1185">Reference proteome</keyword>
<keyword evidence="5 13" id="KW-0028">Amino-acid biosynthesis</keyword>
<keyword evidence="10 13" id="KW-0067">ATP-binding</keyword>
<evidence type="ECO:0000256" key="6">
    <source>
        <dbReference type="ARBA" id="ARBA00022679"/>
    </source>
</evidence>
<dbReference type="InterPro" id="IPR014721">
    <property type="entry name" value="Ribsml_uS5_D2-typ_fold_subgr"/>
</dbReference>
<accession>A0A1G9F880</accession>
<comment type="subcellular location">
    <subcellularLocation>
        <location evidence="13">Cytoplasm</location>
    </subcellularLocation>
</comment>
<dbReference type="NCBIfam" id="TIGR00191">
    <property type="entry name" value="thrB"/>
    <property type="match status" value="1"/>
</dbReference>
<protein>
    <recommendedName>
        <fullName evidence="4 13">Homoserine kinase</fullName>
        <shortName evidence="13">HK</shortName>
        <shortName evidence="13">HSK</shortName>
        <ecNumber evidence="3 13">2.7.1.39</ecNumber>
    </recommendedName>
</protein>
<dbReference type="GO" id="GO:0005524">
    <property type="term" value="F:ATP binding"/>
    <property type="evidence" value="ECO:0007669"/>
    <property type="project" value="UniProtKB-UniRule"/>
</dbReference>
<dbReference type="InterPro" id="IPR006203">
    <property type="entry name" value="GHMP_knse_ATP-bd_CS"/>
</dbReference>
<dbReference type="PROSITE" id="PS00627">
    <property type="entry name" value="GHMP_KINASES_ATP"/>
    <property type="match status" value="1"/>
</dbReference>
<organism evidence="15 16">
    <name type="scientific">Natronincola ferrireducens</name>
    <dbReference type="NCBI Taxonomy" id="393762"/>
    <lineage>
        <taxon>Bacteria</taxon>
        <taxon>Bacillati</taxon>
        <taxon>Bacillota</taxon>
        <taxon>Clostridia</taxon>
        <taxon>Peptostreptococcales</taxon>
        <taxon>Natronincolaceae</taxon>
        <taxon>Natronincola</taxon>
    </lineage>
</organism>
<dbReference type="Gene3D" id="3.30.70.890">
    <property type="entry name" value="GHMP kinase, C-terminal domain"/>
    <property type="match status" value="1"/>
</dbReference>
<keyword evidence="13" id="KW-0963">Cytoplasm</keyword>
<dbReference type="GO" id="GO:0009088">
    <property type="term" value="P:threonine biosynthetic process"/>
    <property type="evidence" value="ECO:0007669"/>
    <property type="project" value="UniProtKB-UniRule"/>
</dbReference>
<evidence type="ECO:0000256" key="11">
    <source>
        <dbReference type="ARBA" id="ARBA00049375"/>
    </source>
</evidence>
<dbReference type="Proteomes" id="UP000198718">
    <property type="component" value="Unassembled WGS sequence"/>
</dbReference>
<comment type="similarity">
    <text evidence="2 13">Belongs to the GHMP kinase family. Homoserine kinase subfamily.</text>
</comment>
<evidence type="ECO:0000313" key="16">
    <source>
        <dbReference type="Proteomes" id="UP000198718"/>
    </source>
</evidence>
<dbReference type="InterPro" id="IPR036554">
    <property type="entry name" value="GHMP_kinase_C_sf"/>
</dbReference>
<evidence type="ECO:0000256" key="13">
    <source>
        <dbReference type="HAMAP-Rule" id="MF_00384"/>
    </source>
</evidence>
<dbReference type="PANTHER" id="PTHR20861">
    <property type="entry name" value="HOMOSERINE/4-DIPHOSPHOCYTIDYL-2-C-METHYL-D-ERYTHRITOL KINASE"/>
    <property type="match status" value="1"/>
</dbReference>
<reference evidence="15 16" key="1">
    <citation type="submission" date="2016-10" db="EMBL/GenBank/DDBJ databases">
        <authorList>
            <person name="de Groot N.N."/>
        </authorList>
    </citation>
    <scope>NUCLEOTIDE SEQUENCE [LARGE SCALE GENOMIC DNA]</scope>
    <source>
        <strain evidence="15 16">DSM 18346</strain>
    </source>
</reference>
<dbReference type="NCBIfam" id="NF002288">
    <property type="entry name" value="PRK01212.1-4"/>
    <property type="match status" value="1"/>
</dbReference>
<evidence type="ECO:0000313" key="15">
    <source>
        <dbReference type="EMBL" id="SDK84599.1"/>
    </source>
</evidence>
<dbReference type="SUPFAM" id="SSF55060">
    <property type="entry name" value="GHMP Kinase, C-terminal domain"/>
    <property type="match status" value="1"/>
</dbReference>
<evidence type="ECO:0000256" key="3">
    <source>
        <dbReference type="ARBA" id="ARBA00012078"/>
    </source>
</evidence>
<keyword evidence="7 13" id="KW-0791">Threonine biosynthesis</keyword>
<evidence type="ECO:0000256" key="1">
    <source>
        <dbReference type="ARBA" id="ARBA00005015"/>
    </source>
</evidence>
<evidence type="ECO:0000256" key="7">
    <source>
        <dbReference type="ARBA" id="ARBA00022697"/>
    </source>
</evidence>
<dbReference type="STRING" id="393762.SAMN05660472_02116"/>
<dbReference type="PANTHER" id="PTHR20861:SF1">
    <property type="entry name" value="HOMOSERINE KINASE"/>
    <property type="match status" value="1"/>
</dbReference>
<dbReference type="GO" id="GO:0005737">
    <property type="term" value="C:cytoplasm"/>
    <property type="evidence" value="ECO:0007669"/>
    <property type="project" value="UniProtKB-SubCell"/>
</dbReference>
<dbReference type="RefSeq" id="WP_090553662.1">
    <property type="nucleotide sequence ID" value="NZ_FNFP01000004.1"/>
</dbReference>
<sequence length="297" mass="32560">MIRVKVPATTANIGPGFDCLGIALSLYNEIEVEEIDNGLIIDIEGRDEEKIEKNENNLVYQSMLKTFQRIGYQPKGIKIKQYNRIPIARGLGSSAACIVGGVMAANGLCGKPLSTEEMLELAVEIEGHPDNVTPALVGGVVVSCKDEGQTTYIRFDVHEALKFIVAIPEVELSTKASRGVLPETIAFQDAVMNVGKSSLLVAALMSGELEKLSFALKDRLHQPYRIKLMDSLENIFTRGEDLGLNQLFLSGAGPSIIYLTWGEEAEKEKKFYHIIKEAPEEWTFQVLAGDNKGTSIS</sequence>
<dbReference type="InterPro" id="IPR000870">
    <property type="entry name" value="Homoserine_kinase"/>
</dbReference>
<dbReference type="UniPathway" id="UPA00050">
    <property type="reaction ID" value="UER00064"/>
</dbReference>
<dbReference type="Pfam" id="PF00288">
    <property type="entry name" value="GHMP_kinases_N"/>
    <property type="match status" value="1"/>
</dbReference>
<feature type="domain" description="GHMP kinase N-terminal" evidence="14">
    <location>
        <begin position="57"/>
        <end position="139"/>
    </location>
</feature>
<evidence type="ECO:0000256" key="8">
    <source>
        <dbReference type="ARBA" id="ARBA00022741"/>
    </source>
</evidence>
<evidence type="ECO:0000256" key="10">
    <source>
        <dbReference type="ARBA" id="ARBA00022840"/>
    </source>
</evidence>
<gene>
    <name evidence="13" type="primary">thrB</name>
    <name evidence="15" type="ORF">SAMN05660472_02116</name>
</gene>
<dbReference type="PIRSF" id="PIRSF000676">
    <property type="entry name" value="Homoser_kin"/>
    <property type="match status" value="1"/>
</dbReference>
<comment type="function">
    <text evidence="12 13">Catalyzes the ATP-dependent phosphorylation of L-homoserine to L-homoserine phosphate.</text>
</comment>